<proteinExistence type="predicted"/>
<dbReference type="EMBL" id="CP003557">
    <property type="protein sequence ID" value="AFN73660.1"/>
    <property type="molecule type" value="Genomic_DNA"/>
</dbReference>
<evidence type="ECO:0000313" key="2">
    <source>
        <dbReference type="EMBL" id="AFN73660.1"/>
    </source>
</evidence>
<evidence type="ECO:0008006" key="4">
    <source>
        <dbReference type="Google" id="ProtNLM"/>
    </source>
</evidence>
<organism evidence="2 3">
    <name type="scientific">Melioribacter roseus (strain DSM 23840 / JCM 17771 / VKM B-2668 / P3M-2)</name>
    <dbReference type="NCBI Taxonomy" id="1191523"/>
    <lineage>
        <taxon>Bacteria</taxon>
        <taxon>Pseudomonadati</taxon>
        <taxon>Ignavibacteriota</taxon>
        <taxon>Ignavibacteria</taxon>
        <taxon>Ignavibacteriales</taxon>
        <taxon>Melioribacteraceae</taxon>
        <taxon>Melioribacter</taxon>
    </lineage>
</organism>
<name>I6Z3D3_MELRP</name>
<feature type="signal peptide" evidence="1">
    <location>
        <begin position="1"/>
        <end position="19"/>
    </location>
</feature>
<evidence type="ECO:0000313" key="3">
    <source>
        <dbReference type="Proteomes" id="UP000009011"/>
    </source>
</evidence>
<dbReference type="STRING" id="1191523.MROS_0417"/>
<sequence length="279" mass="32672">MKKLLLIFFLFFSALSAQNSLESIRAKADSLYKSGNYFDAITEYKRLRFFAELTNSPSEYSYYSNFMIGKSYKAGARFDDAVKYFFKASLDADDRGKEFRTKIEMIKVNILRGTLARADEIIEEIEKDERFGDKRDSLNYWRAWINIFNDKWDEAYRILKENQLSYDMQRVCRNVIEQKYSVTFAKTISYIVPGSGLIYTGNYLQGFMSLGYNLLFGYFTAEAFAAERIFDGMTNGALLWLRFYRGNIQAAERNAYKRNKEIYNKALAYFQLNYDGAKP</sequence>
<dbReference type="AlphaFoldDB" id="I6Z3D3"/>
<evidence type="ECO:0000256" key="1">
    <source>
        <dbReference type="SAM" id="SignalP"/>
    </source>
</evidence>
<reference evidence="2 3" key="1">
    <citation type="journal article" date="2013" name="PLoS ONE">
        <title>Genomic analysis of Melioribacter roseus, facultatively anaerobic organotrophic bacterium representing a novel deep lineage within Bacteriodetes/Chlorobi group.</title>
        <authorList>
            <person name="Kadnikov V.V."/>
            <person name="Mardanov A.V."/>
            <person name="Podosokorskaya O.A."/>
            <person name="Gavrilov S.N."/>
            <person name="Kublanov I.V."/>
            <person name="Beletsky A.V."/>
            <person name="Bonch-Osmolovskaya E.A."/>
            <person name="Ravin N.V."/>
        </authorList>
    </citation>
    <scope>NUCLEOTIDE SEQUENCE [LARGE SCALE GENOMIC DNA]</scope>
    <source>
        <strain evidence="3">JCM 17771 / P3M-2</strain>
    </source>
</reference>
<feature type="chain" id="PRO_5003706936" description="Tetratricopeptide repeat protein" evidence="1">
    <location>
        <begin position="20"/>
        <end position="279"/>
    </location>
</feature>
<protein>
    <recommendedName>
        <fullName evidence="4">Tetratricopeptide repeat protein</fullName>
    </recommendedName>
</protein>
<dbReference type="InterPro" id="IPR011990">
    <property type="entry name" value="TPR-like_helical_dom_sf"/>
</dbReference>
<keyword evidence="1" id="KW-0732">Signal</keyword>
<keyword evidence="3" id="KW-1185">Reference proteome</keyword>
<dbReference type="HOGENOM" id="CLU_996797_0_0_10"/>
<dbReference type="OrthoDB" id="9810596at2"/>
<accession>I6Z3D3</accession>
<dbReference type="Gene3D" id="1.25.40.10">
    <property type="entry name" value="Tetratricopeptide repeat domain"/>
    <property type="match status" value="1"/>
</dbReference>
<gene>
    <name evidence="2" type="ordered locus">MROS_0417</name>
</gene>
<dbReference type="RefSeq" id="WP_014855097.1">
    <property type="nucleotide sequence ID" value="NC_018178.1"/>
</dbReference>
<dbReference type="KEGG" id="mro:MROS_0417"/>
<dbReference type="Proteomes" id="UP000009011">
    <property type="component" value="Chromosome"/>
</dbReference>